<dbReference type="PROSITE" id="PS00211">
    <property type="entry name" value="ABC_TRANSPORTER_1"/>
    <property type="match status" value="2"/>
</dbReference>
<dbReference type="Pfam" id="PF00005">
    <property type="entry name" value="ABC_tran"/>
    <property type="match status" value="2"/>
</dbReference>
<dbReference type="Pfam" id="PF08352">
    <property type="entry name" value="oligo_HPY"/>
    <property type="match status" value="2"/>
</dbReference>
<evidence type="ECO:0000259" key="6">
    <source>
        <dbReference type="PROSITE" id="PS50893"/>
    </source>
</evidence>
<dbReference type="PANTHER" id="PTHR43776:SF8">
    <property type="entry name" value="ABC TRANSPORTER, ATP-BINDING PROTEIN"/>
    <property type="match status" value="1"/>
</dbReference>
<dbReference type="InterPro" id="IPR050319">
    <property type="entry name" value="ABC_transp_ATP-bind"/>
</dbReference>
<evidence type="ECO:0000313" key="7">
    <source>
        <dbReference type="EMBL" id="AZZ51756.1"/>
    </source>
</evidence>
<dbReference type="SUPFAM" id="SSF52540">
    <property type="entry name" value="P-loop containing nucleoside triphosphate hydrolases"/>
    <property type="match status" value="2"/>
</dbReference>
<dbReference type="CDD" id="cd03257">
    <property type="entry name" value="ABC_NikE_OppD_transporters"/>
    <property type="match status" value="2"/>
</dbReference>
<evidence type="ECO:0000313" key="8">
    <source>
        <dbReference type="Proteomes" id="UP000285317"/>
    </source>
</evidence>
<name>A0A3Q9UXP3_9MICO</name>
<dbReference type="InterPro" id="IPR003593">
    <property type="entry name" value="AAA+_ATPase"/>
</dbReference>
<dbReference type="EMBL" id="CP028137">
    <property type="protein sequence ID" value="AZZ51756.1"/>
    <property type="molecule type" value="Genomic_DNA"/>
</dbReference>
<feature type="compositionally biased region" description="Pro residues" evidence="5">
    <location>
        <begin position="608"/>
        <end position="618"/>
    </location>
</feature>
<dbReference type="Proteomes" id="UP000285317">
    <property type="component" value="Chromosome"/>
</dbReference>
<dbReference type="GO" id="GO:0015833">
    <property type="term" value="P:peptide transport"/>
    <property type="evidence" value="ECO:0007669"/>
    <property type="project" value="InterPro"/>
</dbReference>
<evidence type="ECO:0000256" key="5">
    <source>
        <dbReference type="SAM" id="MobiDB-lite"/>
    </source>
</evidence>
<keyword evidence="3" id="KW-0547">Nucleotide-binding</keyword>
<dbReference type="RefSeq" id="WP_127886652.1">
    <property type="nucleotide sequence ID" value="NZ_CP028137.1"/>
</dbReference>
<gene>
    <name evidence="7" type="ORF">C1I64_06650</name>
</gene>
<evidence type="ECO:0000256" key="1">
    <source>
        <dbReference type="ARBA" id="ARBA00005417"/>
    </source>
</evidence>
<dbReference type="FunFam" id="3.40.50.300:FF:000016">
    <property type="entry name" value="Oligopeptide ABC transporter ATP-binding component"/>
    <property type="match status" value="1"/>
</dbReference>
<dbReference type="GO" id="GO:0055085">
    <property type="term" value="P:transmembrane transport"/>
    <property type="evidence" value="ECO:0007669"/>
    <property type="project" value="UniProtKB-ARBA"/>
</dbReference>
<dbReference type="InterPro" id="IPR003439">
    <property type="entry name" value="ABC_transporter-like_ATP-bd"/>
</dbReference>
<sequence>MSTLRTEDDVVLDVRNLTIEYETAAGTVRAVDDVSFTIRRGETFGLAGESGSGKSTIATAILRLLGANGRVVSGSIHCDGVDVTSLGAEELRRFRWSRVSMVFQSAMNALNPVMTVGDQIVDVLTTHRGDSRRAARARAAELLELVGIDPARIDAFPHQLSGGMRQRAVIAIALALEPPMLIMDEPTTALDAVVQQEIIHEIKELQRRLGFAILFITHDLSLMVEISQRLGVMRHGRLLESGVSREVYANPQSDYTRTLIAAFPPIQKGGPGAAAVAPVPQETDVVVSLGGLTKEFRTGGLLSKKSTVAVDHADLELHRGEIMALVGESGSGKSTIARMLARLVEPTSGRMVVGGVDVLAKEPRRASRAYRRTVQMVFQDPFGSLNPTKKVRHFLERPLVLHAPELSARERAVRAEELMRSVELDPGFLDRYPHELSGGQRQRVAVARALAADPTVILADEPTSMLDVSVRMGVLQLLRRLRDERGISILYITHDLASARFLADTTSVMLQGVIVEGGSSAEVMDTPSHPYTRLLISAAPDPHRTTAFDRADRARARAEIAGITARRSAGADRGAVHWVTATHWVNRDGIEDADRPVVGALGGSPSLGSPPPGTPSPGTPSLGTADPTLLPNSGRTPR</sequence>
<dbReference type="GO" id="GO:0016887">
    <property type="term" value="F:ATP hydrolysis activity"/>
    <property type="evidence" value="ECO:0007669"/>
    <property type="project" value="InterPro"/>
</dbReference>
<feature type="domain" description="ABC transporter" evidence="6">
    <location>
        <begin position="14"/>
        <end position="260"/>
    </location>
</feature>
<evidence type="ECO:0000256" key="3">
    <source>
        <dbReference type="ARBA" id="ARBA00022741"/>
    </source>
</evidence>
<dbReference type="PANTHER" id="PTHR43776">
    <property type="entry name" value="TRANSPORT ATP-BINDING PROTEIN"/>
    <property type="match status" value="1"/>
</dbReference>
<dbReference type="NCBIfam" id="NF008453">
    <property type="entry name" value="PRK11308.1"/>
    <property type="match status" value="2"/>
</dbReference>
<keyword evidence="4 7" id="KW-0067">ATP-binding</keyword>
<feature type="region of interest" description="Disordered" evidence="5">
    <location>
        <begin position="595"/>
        <end position="638"/>
    </location>
</feature>
<dbReference type="GO" id="GO:0005524">
    <property type="term" value="F:ATP binding"/>
    <property type="evidence" value="ECO:0007669"/>
    <property type="project" value="UniProtKB-KW"/>
</dbReference>
<dbReference type="InterPro" id="IPR017871">
    <property type="entry name" value="ABC_transporter-like_CS"/>
</dbReference>
<protein>
    <submittedName>
        <fullName evidence="7">Microcin ABC transporter ATP-binding protein</fullName>
    </submittedName>
</protein>
<evidence type="ECO:0000256" key="2">
    <source>
        <dbReference type="ARBA" id="ARBA00022448"/>
    </source>
</evidence>
<comment type="similarity">
    <text evidence="1">Belongs to the ABC transporter superfamily.</text>
</comment>
<organism evidence="7 8">
    <name type="scientific">Rathayibacter festucae DSM 15932</name>
    <dbReference type="NCBI Taxonomy" id="1328866"/>
    <lineage>
        <taxon>Bacteria</taxon>
        <taxon>Bacillati</taxon>
        <taxon>Actinomycetota</taxon>
        <taxon>Actinomycetes</taxon>
        <taxon>Micrococcales</taxon>
        <taxon>Microbacteriaceae</taxon>
        <taxon>Rathayibacter</taxon>
    </lineage>
</organism>
<dbReference type="NCBIfam" id="NF007739">
    <property type="entry name" value="PRK10419.1"/>
    <property type="match status" value="2"/>
</dbReference>
<dbReference type="InterPro" id="IPR027417">
    <property type="entry name" value="P-loop_NTPase"/>
</dbReference>
<dbReference type="Gene3D" id="3.40.50.300">
    <property type="entry name" value="P-loop containing nucleotide triphosphate hydrolases"/>
    <property type="match status" value="2"/>
</dbReference>
<evidence type="ECO:0000256" key="4">
    <source>
        <dbReference type="ARBA" id="ARBA00022840"/>
    </source>
</evidence>
<keyword evidence="2" id="KW-0813">Transport</keyword>
<feature type="domain" description="ABC transporter" evidence="6">
    <location>
        <begin position="287"/>
        <end position="536"/>
    </location>
</feature>
<dbReference type="KEGG" id="rfs:C1I64_06650"/>
<accession>A0A3Q9UXP3</accession>
<dbReference type="AlphaFoldDB" id="A0A3Q9UXP3"/>
<dbReference type="SMART" id="SM00382">
    <property type="entry name" value="AAA"/>
    <property type="match status" value="2"/>
</dbReference>
<reference evidence="7 8" key="1">
    <citation type="submission" date="2018-03" db="EMBL/GenBank/DDBJ databases">
        <title>Bacteriophage NCPPB3778 and a type I-E CRISPR drive the evolution of the US Biological Select Agent, Rathayibacter toxicus.</title>
        <authorList>
            <person name="Davis E.W.II."/>
            <person name="Tabima J.F."/>
            <person name="Weisberg A.J."/>
            <person name="Dantas Lopes L."/>
            <person name="Wiseman M.S."/>
            <person name="Wiseman M.S."/>
            <person name="Pupko T."/>
            <person name="Belcher M.S."/>
            <person name="Sechler A.J."/>
            <person name="Tancos M.A."/>
            <person name="Schroeder B.K."/>
            <person name="Murray T.D."/>
            <person name="Luster D.G."/>
            <person name="Schneider W.L."/>
            <person name="Rogers E."/>
            <person name="Andreote F.D."/>
            <person name="Grunwald N.J."/>
            <person name="Putnam M.L."/>
            <person name="Chang J.H."/>
        </authorList>
    </citation>
    <scope>NUCLEOTIDE SEQUENCE [LARGE SCALE GENOMIC DNA]</scope>
    <source>
        <strain evidence="7 8">DSM 15932</strain>
    </source>
</reference>
<proteinExistence type="inferred from homology"/>
<dbReference type="InterPro" id="IPR013563">
    <property type="entry name" value="Oligopep_ABC_C"/>
</dbReference>
<dbReference type="PROSITE" id="PS50893">
    <property type="entry name" value="ABC_TRANSPORTER_2"/>
    <property type="match status" value="2"/>
</dbReference>